<organism evidence="1">
    <name type="scientific">marine sediment metagenome</name>
    <dbReference type="NCBI Taxonomy" id="412755"/>
    <lineage>
        <taxon>unclassified sequences</taxon>
        <taxon>metagenomes</taxon>
        <taxon>ecological metagenomes</taxon>
    </lineage>
</organism>
<evidence type="ECO:0000313" key="1">
    <source>
        <dbReference type="EMBL" id="KKL17049.1"/>
    </source>
</evidence>
<dbReference type="EMBL" id="LAZR01039421">
    <property type="protein sequence ID" value="KKL17049.1"/>
    <property type="molecule type" value="Genomic_DNA"/>
</dbReference>
<name>A0A0F9B598_9ZZZZ</name>
<reference evidence="1" key="1">
    <citation type="journal article" date="2015" name="Nature">
        <title>Complex archaea that bridge the gap between prokaryotes and eukaryotes.</title>
        <authorList>
            <person name="Spang A."/>
            <person name="Saw J.H."/>
            <person name="Jorgensen S.L."/>
            <person name="Zaremba-Niedzwiedzka K."/>
            <person name="Martijn J."/>
            <person name="Lind A.E."/>
            <person name="van Eijk R."/>
            <person name="Schleper C."/>
            <person name="Guy L."/>
            <person name="Ettema T.J."/>
        </authorList>
    </citation>
    <scope>NUCLEOTIDE SEQUENCE</scope>
</reference>
<protein>
    <submittedName>
        <fullName evidence="1">Uncharacterized protein</fullName>
    </submittedName>
</protein>
<dbReference type="AlphaFoldDB" id="A0A0F9B598"/>
<sequence length="79" mass="9222">MKTSEQVPFRFLIMECCGHQLCWVNPRLPTYCPECGKTVYPAVKSWITFEDNKAVLRYHTVDREHVYVPSSAVDTIQTR</sequence>
<proteinExistence type="predicted"/>
<gene>
    <name evidence="1" type="ORF">LCGC14_2489450</name>
</gene>
<comment type="caution">
    <text evidence="1">The sequence shown here is derived from an EMBL/GenBank/DDBJ whole genome shotgun (WGS) entry which is preliminary data.</text>
</comment>
<accession>A0A0F9B598</accession>